<gene>
    <name evidence="1" type="ORF">CIG21_00895</name>
</gene>
<evidence type="ECO:0000313" key="2">
    <source>
        <dbReference type="Proteomes" id="UP000215771"/>
    </source>
</evidence>
<accession>A0A269PIN2</accession>
<dbReference type="Proteomes" id="UP000215771">
    <property type="component" value="Unassembled WGS sequence"/>
</dbReference>
<reference evidence="1 2" key="1">
    <citation type="submission" date="2017-08" db="EMBL/GenBank/DDBJ databases">
        <authorList>
            <person name="de Groot N.N."/>
        </authorList>
    </citation>
    <scope>NUCLEOTIDE SEQUENCE [LARGE SCALE GENOMIC DNA]</scope>
    <source>
        <strain evidence="1 2">NBT06-6</strain>
    </source>
</reference>
<dbReference type="SUPFAM" id="SSF53098">
    <property type="entry name" value="Ribonuclease H-like"/>
    <property type="match status" value="1"/>
</dbReference>
<organism evidence="1 2">
    <name type="scientific">Corynebacterium hadale</name>
    <dbReference type="NCBI Taxonomy" id="2026255"/>
    <lineage>
        <taxon>Bacteria</taxon>
        <taxon>Bacillati</taxon>
        <taxon>Actinomycetota</taxon>
        <taxon>Actinomycetes</taxon>
        <taxon>Mycobacteriales</taxon>
        <taxon>Corynebacteriaceae</taxon>
        <taxon>Corynebacterium</taxon>
    </lineage>
</organism>
<dbReference type="Gene3D" id="3.30.420.10">
    <property type="entry name" value="Ribonuclease H-like superfamily/Ribonuclease H"/>
    <property type="match status" value="1"/>
</dbReference>
<comment type="caution">
    <text evidence="1">The sequence shown here is derived from an EMBL/GenBank/DDBJ whole genome shotgun (WGS) entry which is preliminary data.</text>
</comment>
<dbReference type="EMBL" id="NQMQ01000001">
    <property type="protein sequence ID" value="PAJ71319.1"/>
    <property type="molecule type" value="Genomic_DNA"/>
</dbReference>
<dbReference type="GO" id="GO:0003676">
    <property type="term" value="F:nucleic acid binding"/>
    <property type="evidence" value="ECO:0007669"/>
    <property type="project" value="InterPro"/>
</dbReference>
<proteinExistence type="predicted"/>
<dbReference type="InterPro" id="IPR036397">
    <property type="entry name" value="RNaseH_sf"/>
</dbReference>
<protein>
    <submittedName>
        <fullName evidence="1">DNA polymerase III subunit epsilon</fullName>
    </submittedName>
</protein>
<evidence type="ECO:0000313" key="1">
    <source>
        <dbReference type="EMBL" id="PAJ71319.1"/>
    </source>
</evidence>
<sequence length="339" mass="36728">MTSNESYPYVALSAQTTGIHPSTGRILTIDAVTFDDGGRVGEEFHAVINPGCDPGPRHTHGLSTHEVAQAPRFTRFLKSLDKLLDDRVLVTFDTPTTWGFIVSEARRAMSAAARANRSRKKRNGRRRQRVGHVPHPTQIVDLLAAARRQGVVPTDLRIGAVADLIGVASESPVANAERAALPEAEISREQTLKLVAMYMQLREHGEVPGRAPDELAADRFGLQRSTVRVDAEKAGAAADNPGKYSPETGLRKGMEVVVTDDIALEPDTLIDAAVRAGLTYTEKLTRESSVVVTDALARGASPDELRGKAMHGHRKDIPLLTGEEFLTAVEQMGSAERVH</sequence>
<name>A0A269PIN2_9CORY</name>
<dbReference type="InterPro" id="IPR012337">
    <property type="entry name" value="RNaseH-like_sf"/>
</dbReference>
<dbReference type="CDD" id="cd06127">
    <property type="entry name" value="DEDDh"/>
    <property type="match status" value="1"/>
</dbReference>
<dbReference type="RefSeq" id="WP_095275230.1">
    <property type="nucleotide sequence ID" value="NZ_CP047655.1"/>
</dbReference>
<dbReference type="AlphaFoldDB" id="A0A269PIN2"/>